<protein>
    <submittedName>
        <fullName evidence="1">Uncharacterized protein</fullName>
    </submittedName>
</protein>
<comment type="caution">
    <text evidence="1">The sequence shown here is derived from an EMBL/GenBank/DDBJ whole genome shotgun (WGS) entry which is preliminary data.</text>
</comment>
<reference evidence="1" key="1">
    <citation type="submission" date="2019-08" db="EMBL/GenBank/DDBJ databases">
        <authorList>
            <person name="Kucharzyk K."/>
            <person name="Murdoch R.W."/>
            <person name="Higgins S."/>
            <person name="Loffler F."/>
        </authorList>
    </citation>
    <scope>NUCLEOTIDE SEQUENCE</scope>
</reference>
<gene>
    <name evidence="1" type="ORF">SDC9_167767</name>
</gene>
<sequence>MAPVNKELWAIDVSGRTTSVFSLTARIVFFFLKRARSCSARWATASASKSAPLVSATIAITILLTSSTWADKSPPLSRTLSSPFSAISVMYFAKTLDDSPASIGAVWQSLSVASESSRSKPLLITCSYNPGFSMLVLLQILLPEPRFFKTFHSIINIKSGMIIFRI</sequence>
<organism evidence="1">
    <name type="scientific">bioreactor metagenome</name>
    <dbReference type="NCBI Taxonomy" id="1076179"/>
    <lineage>
        <taxon>unclassified sequences</taxon>
        <taxon>metagenomes</taxon>
        <taxon>ecological metagenomes</taxon>
    </lineage>
</organism>
<dbReference type="AlphaFoldDB" id="A0A645G0M5"/>
<evidence type="ECO:0000313" key="1">
    <source>
        <dbReference type="EMBL" id="MPN20388.1"/>
    </source>
</evidence>
<name>A0A645G0M5_9ZZZZ</name>
<proteinExistence type="predicted"/>
<accession>A0A645G0M5</accession>
<dbReference type="EMBL" id="VSSQ01068140">
    <property type="protein sequence ID" value="MPN20388.1"/>
    <property type="molecule type" value="Genomic_DNA"/>
</dbReference>